<accession>A0A5K3FL59</accession>
<name>A0A5K3FL59_MESCO</name>
<proteinExistence type="predicted"/>
<dbReference type="AlphaFoldDB" id="A0A5K3FL59"/>
<organism evidence="1">
    <name type="scientific">Mesocestoides corti</name>
    <name type="common">Flatworm</name>
    <dbReference type="NCBI Taxonomy" id="53468"/>
    <lineage>
        <taxon>Eukaryota</taxon>
        <taxon>Metazoa</taxon>
        <taxon>Spiralia</taxon>
        <taxon>Lophotrochozoa</taxon>
        <taxon>Platyhelminthes</taxon>
        <taxon>Cestoda</taxon>
        <taxon>Eucestoda</taxon>
        <taxon>Cyclophyllidea</taxon>
        <taxon>Mesocestoididae</taxon>
        <taxon>Mesocestoides</taxon>
    </lineage>
</organism>
<reference evidence="1" key="1">
    <citation type="submission" date="2019-11" db="UniProtKB">
        <authorList>
            <consortium name="WormBaseParasite"/>
        </authorList>
    </citation>
    <scope>IDENTIFICATION</scope>
</reference>
<evidence type="ECO:0000313" key="1">
    <source>
        <dbReference type="WBParaSite" id="MCU_009451-RA"/>
    </source>
</evidence>
<sequence>MNKTGTTERALLINHKPEPIRRHPSQAPRRLRRSLYTASLSLVDCISSSHAIQTQRTEDWLGPV</sequence>
<dbReference type="WBParaSite" id="MCU_009451-RA">
    <property type="protein sequence ID" value="MCU_009451-RA"/>
    <property type="gene ID" value="MCU_009451"/>
</dbReference>
<protein>
    <submittedName>
        <fullName evidence="1">Uncharacterized protein</fullName>
    </submittedName>
</protein>